<dbReference type="Proteomes" id="UP000276634">
    <property type="component" value="Unassembled WGS sequence"/>
</dbReference>
<evidence type="ECO:0000256" key="4">
    <source>
        <dbReference type="ARBA" id="ARBA00022982"/>
    </source>
</evidence>
<feature type="compositionally biased region" description="Gly residues" evidence="7">
    <location>
        <begin position="29"/>
        <end position="47"/>
    </location>
</feature>
<dbReference type="Pfam" id="PF00034">
    <property type="entry name" value="Cytochrom_C"/>
    <property type="match status" value="1"/>
</dbReference>
<evidence type="ECO:0000256" key="6">
    <source>
        <dbReference type="PROSITE-ProRule" id="PRU00433"/>
    </source>
</evidence>
<evidence type="ECO:0000256" key="8">
    <source>
        <dbReference type="SAM" id="SignalP"/>
    </source>
</evidence>
<evidence type="ECO:0000256" key="3">
    <source>
        <dbReference type="ARBA" id="ARBA00022723"/>
    </source>
</evidence>
<keyword evidence="5 6" id="KW-0408">Iron</keyword>
<evidence type="ECO:0000256" key="5">
    <source>
        <dbReference type="ARBA" id="ARBA00023004"/>
    </source>
</evidence>
<feature type="chain" id="PRO_5017966673" evidence="8">
    <location>
        <begin position="28"/>
        <end position="191"/>
    </location>
</feature>
<evidence type="ECO:0000313" key="11">
    <source>
        <dbReference type="Proteomes" id="UP000276634"/>
    </source>
</evidence>
<evidence type="ECO:0000259" key="9">
    <source>
        <dbReference type="PROSITE" id="PS51007"/>
    </source>
</evidence>
<dbReference type="EMBL" id="RJVI01000002">
    <property type="protein sequence ID" value="ROR32568.1"/>
    <property type="molecule type" value="Genomic_DNA"/>
</dbReference>
<comment type="caution">
    <text evidence="10">The sequence shown here is derived from an EMBL/GenBank/DDBJ whole genome shotgun (WGS) entry which is preliminary data.</text>
</comment>
<protein>
    <submittedName>
        <fullName evidence="10">Cbb3-type cytochrome c oxidase subunit III</fullName>
    </submittedName>
</protein>
<dbReference type="Gene3D" id="1.10.760.10">
    <property type="entry name" value="Cytochrome c-like domain"/>
    <property type="match status" value="1"/>
</dbReference>
<dbReference type="GO" id="GO:0009055">
    <property type="term" value="F:electron transfer activity"/>
    <property type="evidence" value="ECO:0007669"/>
    <property type="project" value="InterPro"/>
</dbReference>
<evidence type="ECO:0000256" key="1">
    <source>
        <dbReference type="ARBA" id="ARBA00022448"/>
    </source>
</evidence>
<keyword evidence="11" id="KW-1185">Reference proteome</keyword>
<keyword evidence="3 6" id="KW-0479">Metal-binding</keyword>
<keyword evidence="4" id="KW-0249">Electron transport</keyword>
<dbReference type="InterPro" id="IPR008168">
    <property type="entry name" value="Cyt_C_IC"/>
</dbReference>
<reference evidence="10 11" key="1">
    <citation type="submission" date="2018-11" db="EMBL/GenBank/DDBJ databases">
        <title>Genomic Encyclopedia of Type Strains, Phase IV (KMG-IV): sequencing the most valuable type-strain genomes for metagenomic binning, comparative biology and taxonomic classification.</title>
        <authorList>
            <person name="Goeker M."/>
        </authorList>
    </citation>
    <scope>NUCLEOTIDE SEQUENCE [LARGE SCALE GENOMIC DNA]</scope>
    <source>
        <strain evidence="10 11">DSM 100275</strain>
    </source>
</reference>
<dbReference type="RefSeq" id="WP_123401490.1">
    <property type="nucleotide sequence ID" value="NZ_RJVI01000002.1"/>
</dbReference>
<dbReference type="OrthoDB" id="9757546at2"/>
<dbReference type="SUPFAM" id="SSF46626">
    <property type="entry name" value="Cytochrome c"/>
    <property type="match status" value="1"/>
</dbReference>
<keyword evidence="8" id="KW-0732">Signal</keyword>
<evidence type="ECO:0000256" key="2">
    <source>
        <dbReference type="ARBA" id="ARBA00022617"/>
    </source>
</evidence>
<dbReference type="InterPro" id="IPR009056">
    <property type="entry name" value="Cyt_c-like_dom"/>
</dbReference>
<feature type="domain" description="Cytochrome c" evidence="9">
    <location>
        <begin position="73"/>
        <end position="170"/>
    </location>
</feature>
<keyword evidence="1" id="KW-0813">Transport</keyword>
<dbReference type="GO" id="GO:0005506">
    <property type="term" value="F:iron ion binding"/>
    <property type="evidence" value="ECO:0007669"/>
    <property type="project" value="InterPro"/>
</dbReference>
<proteinExistence type="predicted"/>
<dbReference type="GO" id="GO:0020037">
    <property type="term" value="F:heme binding"/>
    <property type="evidence" value="ECO:0007669"/>
    <property type="project" value="InterPro"/>
</dbReference>
<dbReference type="PANTHER" id="PTHR35008:SF8">
    <property type="entry name" value="ALCOHOL DEHYDROGENASE CYTOCHROME C SUBUNIT"/>
    <property type="match status" value="1"/>
</dbReference>
<dbReference type="PRINTS" id="PR00605">
    <property type="entry name" value="CYTCHROMECIC"/>
</dbReference>
<gene>
    <name evidence="10" type="ORF">EDC57_1773</name>
</gene>
<dbReference type="InterPro" id="IPR036909">
    <property type="entry name" value="Cyt_c-like_dom_sf"/>
</dbReference>
<dbReference type="InterPro" id="IPR051459">
    <property type="entry name" value="Cytochrome_c-type_DH"/>
</dbReference>
<dbReference type="PROSITE" id="PS51007">
    <property type="entry name" value="CYTC"/>
    <property type="match status" value="1"/>
</dbReference>
<dbReference type="AlphaFoldDB" id="A0A3N1Y225"/>
<evidence type="ECO:0000313" key="10">
    <source>
        <dbReference type="EMBL" id="ROR32568.1"/>
    </source>
</evidence>
<dbReference type="PANTHER" id="PTHR35008">
    <property type="entry name" value="BLL4482 PROTEIN-RELATED"/>
    <property type="match status" value="1"/>
</dbReference>
<feature type="signal peptide" evidence="8">
    <location>
        <begin position="1"/>
        <end position="27"/>
    </location>
</feature>
<keyword evidence="2 6" id="KW-0349">Heme</keyword>
<feature type="region of interest" description="Disordered" evidence="7">
    <location>
        <begin position="29"/>
        <end position="51"/>
    </location>
</feature>
<evidence type="ECO:0000256" key="7">
    <source>
        <dbReference type="SAM" id="MobiDB-lite"/>
    </source>
</evidence>
<sequence length="191" mass="19950">MKRGANRGARVAGIVFVVGLAAGAAMAGGGHGGGHGGAMAEGHGAMGGHAHDRWVDPPAEYAGRRWDRWDDAALAARGREIFQRNCAVCHGSDGRGTGPMAASLQHKPADLTRHFHGGTGTKGDAYLFWRVSEGGTVEPFRSSGSAMPAFKGMLSEAERWAVLTYVHQAFHRGRTAAAQEARGHGDGDGHS</sequence>
<accession>A0A3N1Y225</accession>
<name>A0A3N1Y225_9GAMM</name>
<organism evidence="10 11">
    <name type="scientific">Inmirania thermothiophila</name>
    <dbReference type="NCBI Taxonomy" id="1750597"/>
    <lineage>
        <taxon>Bacteria</taxon>
        <taxon>Pseudomonadati</taxon>
        <taxon>Pseudomonadota</taxon>
        <taxon>Gammaproteobacteria</taxon>
        <taxon>Chromatiales</taxon>
        <taxon>Ectothiorhodospiraceae</taxon>
        <taxon>Inmirania</taxon>
    </lineage>
</organism>